<keyword evidence="5 6" id="KW-0413">Isomerase</keyword>
<accession>A0AAX4H6Y4</accession>
<dbReference type="InterPro" id="IPR006171">
    <property type="entry name" value="TOPRIM_dom"/>
</dbReference>
<dbReference type="PANTHER" id="PTHR11390:SF21">
    <property type="entry name" value="DNA TOPOISOMERASE 3-ALPHA"/>
    <property type="match status" value="1"/>
</dbReference>
<dbReference type="RefSeq" id="XP_062876517.1">
    <property type="nucleotide sequence ID" value="XM_063020447.1"/>
</dbReference>
<dbReference type="AlphaFoldDB" id="A0AAX4H6Y4"/>
<dbReference type="PROSITE" id="PS52039">
    <property type="entry name" value="TOPO_IA_2"/>
    <property type="match status" value="1"/>
</dbReference>
<dbReference type="EMBL" id="CP138895">
    <property type="protein sequence ID" value="WPK24134.1"/>
    <property type="molecule type" value="Genomic_DNA"/>
</dbReference>
<dbReference type="Gene3D" id="1.10.460.10">
    <property type="entry name" value="Topoisomerase I, domain 2"/>
    <property type="match status" value="1"/>
</dbReference>
<dbReference type="Pfam" id="PF01131">
    <property type="entry name" value="Topoisom_bac"/>
    <property type="match status" value="1"/>
</dbReference>
<evidence type="ECO:0000259" key="7">
    <source>
        <dbReference type="PROSITE" id="PS50880"/>
    </source>
</evidence>
<dbReference type="InterPro" id="IPR013824">
    <property type="entry name" value="Topo_IA_cen_sub1"/>
</dbReference>
<evidence type="ECO:0000256" key="6">
    <source>
        <dbReference type="RuleBase" id="RU362092"/>
    </source>
</evidence>
<dbReference type="FunFam" id="3.40.50.140:FF:000003">
    <property type="entry name" value="DNA topoisomerase"/>
    <property type="match status" value="1"/>
</dbReference>
<protein>
    <recommendedName>
        <fullName evidence="6">DNA topoisomerase</fullName>
        <ecNumber evidence="6">5.6.2.1</ecNumber>
    </recommendedName>
</protein>
<organism evidence="9 10">
    <name type="scientific">Australozyma saopauloensis</name>
    <dbReference type="NCBI Taxonomy" id="291208"/>
    <lineage>
        <taxon>Eukaryota</taxon>
        <taxon>Fungi</taxon>
        <taxon>Dikarya</taxon>
        <taxon>Ascomycota</taxon>
        <taxon>Saccharomycotina</taxon>
        <taxon>Pichiomycetes</taxon>
        <taxon>Metschnikowiaceae</taxon>
        <taxon>Australozyma</taxon>
    </lineage>
</organism>
<sequence length="626" mass="71390">MKILCVAEKNSIAKEVTNILSGGSSRTRDSSYKFVKNYDFTYNFPRLGQCQVTMTAVSGHILGTDFGPEYAWGRCPPGRLFDAPLVTKVAADKDKRSQKIHDNIVKESRNADKLMIWTDCDREGEHIGWEIMHIALLKNPRLNHLGTWRAQFSHLEPAHIVAAARDPKLLDMRLVEAVECRKEFDLRVGLSFTRLLTNVYKSRGLVGDKEVVSYGTCQFPTLSFVVDRYLRVKNFTPEPFWLLNVVVERNGQKVPFTWSRGNIFDKAFVAIIYTQLLRAPNDAKITHVGTSPTSHYRPFPLTTVELQKCCSLFFKMSAKRALDAAELLYTAGFISYPRTETDRFPANMDLLSYVNKQKQDAKWGAYALKLADSGAFRQPRAGKHDDKAHPPIYPVKYTKLDTLKPDQQKVYEFVVRRYLACCSDDARGFKSTVNMEWCKEQFSATGVQVTERNYLDVYIYQLWQSSQLLPDFQQGQAANIHSAKVKEGKTSPPEYMTERELISLMDVNGIGTDATIAEHIDKIIQRNYISRRKMGTKEVFIPTSLGVALIQAFDAILKDRISMSKPFLRRALEGLLQKIARGEITRQDVVNQLLPMYKEAFTETNRMSSLLADTFTETNRRISENT</sequence>
<keyword evidence="3 6" id="KW-0799">Topoisomerase</keyword>
<evidence type="ECO:0000313" key="10">
    <source>
        <dbReference type="Proteomes" id="UP001338582"/>
    </source>
</evidence>
<dbReference type="CDD" id="cd00186">
    <property type="entry name" value="TOP1Ac"/>
    <property type="match status" value="1"/>
</dbReference>
<dbReference type="PRINTS" id="PR00417">
    <property type="entry name" value="PRTPISMRASEI"/>
</dbReference>
<name>A0AAX4H6Y4_9ASCO</name>
<gene>
    <name evidence="9" type="ORF">PUMCH_001392</name>
</gene>
<keyword evidence="4 6" id="KW-0238">DNA-binding</keyword>
<evidence type="ECO:0000256" key="5">
    <source>
        <dbReference type="ARBA" id="ARBA00023235"/>
    </source>
</evidence>
<feature type="domain" description="Toprim" evidence="7">
    <location>
        <begin position="2"/>
        <end position="157"/>
    </location>
</feature>
<feature type="domain" description="Topo IA-type catalytic" evidence="8">
    <location>
        <begin position="171"/>
        <end position="601"/>
    </location>
</feature>
<dbReference type="GO" id="GO:0035825">
    <property type="term" value="P:homologous recombination"/>
    <property type="evidence" value="ECO:0007669"/>
    <property type="project" value="UniProtKB-ARBA"/>
</dbReference>
<dbReference type="PROSITE" id="PS00396">
    <property type="entry name" value="TOPO_IA_1"/>
    <property type="match status" value="1"/>
</dbReference>
<dbReference type="GO" id="GO:0031422">
    <property type="term" value="C:RecQ family helicase-topoisomerase III complex"/>
    <property type="evidence" value="ECO:0007669"/>
    <property type="project" value="TreeGrafter"/>
</dbReference>
<dbReference type="Gene3D" id="1.10.290.10">
    <property type="entry name" value="Topoisomerase I, domain 4"/>
    <property type="match status" value="1"/>
</dbReference>
<evidence type="ECO:0000256" key="1">
    <source>
        <dbReference type="ARBA" id="ARBA00000213"/>
    </source>
</evidence>
<dbReference type="SUPFAM" id="SSF56712">
    <property type="entry name" value="Prokaryotic type I DNA topoisomerase"/>
    <property type="match status" value="1"/>
</dbReference>
<dbReference type="InterPro" id="IPR034144">
    <property type="entry name" value="TOPRIM_TopoIII"/>
</dbReference>
<comment type="similarity">
    <text evidence="2 6">Belongs to the type IA topoisomerase family.</text>
</comment>
<dbReference type="EC" id="5.6.2.1" evidence="6"/>
<dbReference type="GO" id="GO:0006281">
    <property type="term" value="P:DNA repair"/>
    <property type="evidence" value="ECO:0007669"/>
    <property type="project" value="TreeGrafter"/>
</dbReference>
<evidence type="ECO:0000313" key="9">
    <source>
        <dbReference type="EMBL" id="WPK24134.1"/>
    </source>
</evidence>
<dbReference type="InterPro" id="IPR003601">
    <property type="entry name" value="Topo_IA_2"/>
</dbReference>
<dbReference type="InterPro" id="IPR003602">
    <property type="entry name" value="Topo_IA_DNA-bd_dom"/>
</dbReference>
<dbReference type="GO" id="GO:0006265">
    <property type="term" value="P:DNA topological change"/>
    <property type="evidence" value="ECO:0007669"/>
    <property type="project" value="InterPro"/>
</dbReference>
<comment type="catalytic activity">
    <reaction evidence="1 6">
        <text>ATP-independent breakage of single-stranded DNA, followed by passage and rejoining.</text>
        <dbReference type="EC" id="5.6.2.1"/>
    </reaction>
</comment>
<dbReference type="FunFam" id="1.10.290.10:FF:000001">
    <property type="entry name" value="DNA topoisomerase"/>
    <property type="match status" value="1"/>
</dbReference>
<dbReference type="InterPro" id="IPR023405">
    <property type="entry name" value="Topo_IA_core_domain"/>
</dbReference>
<evidence type="ECO:0000256" key="2">
    <source>
        <dbReference type="ARBA" id="ARBA00009446"/>
    </source>
</evidence>
<comment type="function">
    <text evidence="6">Introduces a single-strand break via transesterification at a target site in duplex DNA. Releases the supercoiling and torsional tension of DNA introduced during the DNA replication and transcription by transiently cleaving and rejoining one strand of the DNA duplex. The scissile phosphodiester is attacked by the catalytic tyrosine of the enzyme, resulting in the formation of a DNA-(5'-phosphotyrosyl)-enzyme intermediate and the expulsion of a 3'-OH DNA strand.</text>
</comment>
<evidence type="ECO:0000259" key="8">
    <source>
        <dbReference type="PROSITE" id="PS52039"/>
    </source>
</evidence>
<dbReference type="InterPro" id="IPR013826">
    <property type="entry name" value="Topo_IA_cen_sub3"/>
</dbReference>
<dbReference type="Pfam" id="PF01751">
    <property type="entry name" value="Toprim"/>
    <property type="match status" value="1"/>
</dbReference>
<proteinExistence type="inferred from homology"/>
<dbReference type="GO" id="GO:0003677">
    <property type="term" value="F:DNA binding"/>
    <property type="evidence" value="ECO:0007669"/>
    <property type="project" value="UniProtKB-KW"/>
</dbReference>
<dbReference type="KEGG" id="asau:88172457"/>
<dbReference type="InterPro" id="IPR013825">
    <property type="entry name" value="Topo_IA_cen_sub2"/>
</dbReference>
<dbReference type="InterPro" id="IPR013497">
    <property type="entry name" value="Topo_IA_cen"/>
</dbReference>
<dbReference type="Gene3D" id="2.70.20.10">
    <property type="entry name" value="Topoisomerase I, domain 3"/>
    <property type="match status" value="1"/>
</dbReference>
<dbReference type="PROSITE" id="PS50880">
    <property type="entry name" value="TOPRIM"/>
    <property type="match status" value="1"/>
</dbReference>
<dbReference type="SMART" id="SM00493">
    <property type="entry name" value="TOPRIM"/>
    <property type="match status" value="1"/>
</dbReference>
<dbReference type="Proteomes" id="UP001338582">
    <property type="component" value="Chromosome 2"/>
</dbReference>
<reference evidence="9 10" key="1">
    <citation type="submission" date="2023-10" db="EMBL/GenBank/DDBJ databases">
        <title>Draft Genome Sequence of Candida saopaulonensis from a very Premature Infant with Sepsis.</title>
        <authorList>
            <person name="Ning Y."/>
            <person name="Dai R."/>
            <person name="Xiao M."/>
            <person name="Xu Y."/>
            <person name="Yan Q."/>
            <person name="Zhang L."/>
        </authorList>
    </citation>
    <scope>NUCLEOTIDE SEQUENCE [LARGE SCALE GENOMIC DNA]</scope>
    <source>
        <strain evidence="9 10">19XY460</strain>
    </source>
</reference>
<dbReference type="GO" id="GO:0003917">
    <property type="term" value="F:DNA topoisomerase type I (single strand cut, ATP-independent) activity"/>
    <property type="evidence" value="ECO:0007669"/>
    <property type="project" value="UniProtKB-EC"/>
</dbReference>
<evidence type="ECO:0000256" key="3">
    <source>
        <dbReference type="ARBA" id="ARBA00023029"/>
    </source>
</evidence>
<dbReference type="GeneID" id="88172457"/>
<dbReference type="Gene3D" id="3.40.50.140">
    <property type="match status" value="1"/>
</dbReference>
<dbReference type="SMART" id="SM00437">
    <property type="entry name" value="TOP1Ac"/>
    <property type="match status" value="1"/>
</dbReference>
<dbReference type="InterPro" id="IPR023406">
    <property type="entry name" value="Topo_IA_AS"/>
</dbReference>
<dbReference type="SMART" id="SM00436">
    <property type="entry name" value="TOP1Bc"/>
    <property type="match status" value="1"/>
</dbReference>
<dbReference type="GO" id="GO:0005634">
    <property type="term" value="C:nucleus"/>
    <property type="evidence" value="ECO:0007669"/>
    <property type="project" value="TreeGrafter"/>
</dbReference>
<keyword evidence="10" id="KW-1185">Reference proteome</keyword>
<dbReference type="CDD" id="cd03362">
    <property type="entry name" value="TOPRIM_TopoIA_TopoIII"/>
    <property type="match status" value="1"/>
</dbReference>
<dbReference type="InterPro" id="IPR000380">
    <property type="entry name" value="Topo_IA"/>
</dbReference>
<dbReference type="PANTHER" id="PTHR11390">
    <property type="entry name" value="PROKARYOTIC DNA TOPOISOMERASE"/>
    <property type="match status" value="1"/>
</dbReference>
<evidence type="ECO:0000256" key="4">
    <source>
        <dbReference type="ARBA" id="ARBA00023125"/>
    </source>
</evidence>